<evidence type="ECO:0000313" key="1">
    <source>
        <dbReference type="EMBL" id="GIY63392.1"/>
    </source>
</evidence>
<evidence type="ECO:0000313" key="2">
    <source>
        <dbReference type="Proteomes" id="UP001054945"/>
    </source>
</evidence>
<gene>
    <name evidence="1" type="ORF">CEXT_148571</name>
</gene>
<accession>A0AAV4UZP1</accession>
<dbReference type="EMBL" id="BPLR01013734">
    <property type="protein sequence ID" value="GIY63392.1"/>
    <property type="molecule type" value="Genomic_DNA"/>
</dbReference>
<organism evidence="1 2">
    <name type="scientific">Caerostris extrusa</name>
    <name type="common">Bark spider</name>
    <name type="synonym">Caerostris bankana</name>
    <dbReference type="NCBI Taxonomy" id="172846"/>
    <lineage>
        <taxon>Eukaryota</taxon>
        <taxon>Metazoa</taxon>
        <taxon>Ecdysozoa</taxon>
        <taxon>Arthropoda</taxon>
        <taxon>Chelicerata</taxon>
        <taxon>Arachnida</taxon>
        <taxon>Araneae</taxon>
        <taxon>Araneomorphae</taxon>
        <taxon>Entelegynae</taxon>
        <taxon>Araneoidea</taxon>
        <taxon>Araneidae</taxon>
        <taxon>Caerostris</taxon>
    </lineage>
</organism>
<sequence length="75" mass="8673">MVHQININIENPSFTYGEVLQRDGQKHWGLLMPVDTRLADFVCFLLIEDLVCILLLRSRPGQVSPSDSFFQHILF</sequence>
<proteinExistence type="predicted"/>
<dbReference type="AlphaFoldDB" id="A0AAV4UZP1"/>
<name>A0AAV4UZP1_CAEEX</name>
<protein>
    <submittedName>
        <fullName evidence="1">Uncharacterized protein</fullName>
    </submittedName>
</protein>
<reference evidence="1 2" key="1">
    <citation type="submission" date="2021-06" db="EMBL/GenBank/DDBJ databases">
        <title>Caerostris extrusa draft genome.</title>
        <authorList>
            <person name="Kono N."/>
            <person name="Arakawa K."/>
        </authorList>
    </citation>
    <scope>NUCLEOTIDE SEQUENCE [LARGE SCALE GENOMIC DNA]</scope>
</reference>
<keyword evidence="2" id="KW-1185">Reference proteome</keyword>
<dbReference type="Proteomes" id="UP001054945">
    <property type="component" value="Unassembled WGS sequence"/>
</dbReference>
<comment type="caution">
    <text evidence="1">The sequence shown here is derived from an EMBL/GenBank/DDBJ whole genome shotgun (WGS) entry which is preliminary data.</text>
</comment>